<reference evidence="2 3" key="1">
    <citation type="submission" date="2018-03" db="EMBL/GenBank/DDBJ databases">
        <title>Genomic Encyclopedia of Archaeal and Bacterial Type Strains, Phase II (KMG-II): from individual species to whole genera.</title>
        <authorList>
            <person name="Goeker M."/>
        </authorList>
    </citation>
    <scope>NUCLEOTIDE SEQUENCE [LARGE SCALE GENOMIC DNA]</scope>
    <source>
        <strain evidence="2 3">DSM 27267</strain>
    </source>
</reference>
<protein>
    <submittedName>
        <fullName evidence="2">Uncharacterized protein</fullName>
    </submittedName>
</protein>
<proteinExistence type="predicted"/>
<dbReference type="EMBL" id="PYGC01000002">
    <property type="protein sequence ID" value="PSK84645.1"/>
    <property type="molecule type" value="Genomic_DNA"/>
</dbReference>
<dbReference type="AlphaFoldDB" id="A0A2P8CI44"/>
<evidence type="ECO:0000313" key="1">
    <source>
        <dbReference type="EMBL" id="GET20811.1"/>
    </source>
</evidence>
<evidence type="ECO:0000313" key="3">
    <source>
        <dbReference type="Proteomes" id="UP000240621"/>
    </source>
</evidence>
<keyword evidence="4" id="KW-1185">Reference proteome</keyword>
<evidence type="ECO:0000313" key="4">
    <source>
        <dbReference type="Proteomes" id="UP000396862"/>
    </source>
</evidence>
<sequence>MHDPTMLTNGAVVFFGRGKFDDWCVFLRSPEGKTVAPRDMEYFQKLKTISNRFGRQKLYDDFVSVYAPTGKIVDPLILRRIKRLSLKYGELTDEVEQWLTVIYYGMVAEENKEHAILKKRIKRLGIHQILIEDNSPEQAATFSKGKSANELDKLILEKGF</sequence>
<comment type="caution">
    <text evidence="2">The sequence shown here is derived from an EMBL/GenBank/DDBJ whole genome shotgun (WGS) entry which is preliminary data.</text>
</comment>
<gene>
    <name evidence="2" type="ORF">CLV93_102435</name>
    <name evidence="1" type="ORF">JCM18694_10570</name>
</gene>
<dbReference type="Proteomes" id="UP000240621">
    <property type="component" value="Unassembled WGS sequence"/>
</dbReference>
<dbReference type="RefSeq" id="WP_106541228.1">
    <property type="nucleotide sequence ID" value="NZ_BLAU01000001.1"/>
</dbReference>
<dbReference type="Pfam" id="PF22539">
    <property type="entry name" value="DUF7004"/>
    <property type="match status" value="1"/>
</dbReference>
<dbReference type="Proteomes" id="UP000396862">
    <property type="component" value="Unassembled WGS sequence"/>
</dbReference>
<dbReference type="OrthoDB" id="6402658at2"/>
<name>A0A2P8CI44_9BACT</name>
<organism evidence="2 3">
    <name type="scientific">Prolixibacter denitrificans</name>
    <dbReference type="NCBI Taxonomy" id="1541063"/>
    <lineage>
        <taxon>Bacteria</taxon>
        <taxon>Pseudomonadati</taxon>
        <taxon>Bacteroidota</taxon>
        <taxon>Bacteroidia</taxon>
        <taxon>Marinilabiliales</taxon>
        <taxon>Prolixibacteraceae</taxon>
        <taxon>Prolixibacter</taxon>
    </lineage>
</organism>
<dbReference type="EMBL" id="BLAU01000001">
    <property type="protein sequence ID" value="GET20811.1"/>
    <property type="molecule type" value="Genomic_DNA"/>
</dbReference>
<dbReference type="InterPro" id="IPR054273">
    <property type="entry name" value="DUF7004"/>
</dbReference>
<reference evidence="1 4" key="2">
    <citation type="submission" date="2019-10" db="EMBL/GenBank/DDBJ databases">
        <title>Prolixibacter strains distinguished by the presence of nitrate reductase genes were adept at nitrate-dependent anaerobic corrosion of metallic iron and carbon steel.</title>
        <authorList>
            <person name="Iino T."/>
            <person name="Shono N."/>
            <person name="Ito K."/>
            <person name="Nakamura R."/>
            <person name="Sueoka K."/>
            <person name="Harayama S."/>
            <person name="Ohkuma M."/>
        </authorList>
    </citation>
    <scope>NUCLEOTIDE SEQUENCE [LARGE SCALE GENOMIC DNA]</scope>
    <source>
        <strain evidence="1 4">MIC1-1</strain>
    </source>
</reference>
<evidence type="ECO:0000313" key="2">
    <source>
        <dbReference type="EMBL" id="PSK84645.1"/>
    </source>
</evidence>
<accession>A0A2P8CI44</accession>